<dbReference type="PANTHER" id="PTHR43004:SF19">
    <property type="entry name" value="BINDING MONOOXYGENASE, PUTATIVE (JCVI)-RELATED"/>
    <property type="match status" value="1"/>
</dbReference>
<keyword evidence="2" id="KW-0285">Flavoprotein</keyword>
<dbReference type="Gene3D" id="3.40.30.120">
    <property type="match status" value="1"/>
</dbReference>
<dbReference type="InterPro" id="IPR050641">
    <property type="entry name" value="RIFMO-like"/>
</dbReference>
<evidence type="ECO:0000256" key="2">
    <source>
        <dbReference type="ARBA" id="ARBA00022630"/>
    </source>
</evidence>
<comment type="caution">
    <text evidence="6">The sequence shown here is derived from an EMBL/GenBank/DDBJ whole genome shotgun (WGS) entry which is preliminary data.</text>
</comment>
<dbReference type="Gene3D" id="3.50.50.60">
    <property type="entry name" value="FAD/NAD(P)-binding domain"/>
    <property type="match status" value="1"/>
</dbReference>
<evidence type="ECO:0000313" key="6">
    <source>
        <dbReference type="EMBL" id="TWE15213.1"/>
    </source>
</evidence>
<evidence type="ECO:0000313" key="7">
    <source>
        <dbReference type="Proteomes" id="UP000318416"/>
    </source>
</evidence>
<feature type="domain" description="FAD-binding" evidence="5">
    <location>
        <begin position="7"/>
        <end position="369"/>
    </location>
</feature>
<evidence type="ECO:0000256" key="1">
    <source>
        <dbReference type="ARBA" id="ARBA00001974"/>
    </source>
</evidence>
<evidence type="ECO:0000256" key="3">
    <source>
        <dbReference type="ARBA" id="ARBA00022827"/>
    </source>
</evidence>
<sequence>MAHTRTTDVLIAGAGPVGLSAAAELRRHGVHCRLVDRLPERLPYAKAVGIQPRTLEIWDRMGLARAVLEAAVPMRGQLIYVNGREQARIDLALPPEVPYGFAALPQYETERLLEEYVAGLGTTIERGTELLSFTQDADGVTARLGTDSGATEEVRARYLIGCDGAHSIVRKGLGLGFEGGAFPEEYMLADVEADWDLPYGYGVRSSHRADDGSTDDVLVCIPLPGAGRYRMSMLVPPELSTHATGRAPARVDGVAHGLEGSRAPELSHIQAVVDRLTPRPAALSRMRWSSVFRISHRIVDRYGDGRVFVAGDAAHIHPPTGAQGMNTGIQDACNLAWKLALVVRGEAGPGLLTSYDAERRPVGEEVVGRTVRHATHGIETDPDDPRTLMLREAQLLASYRDGPLARSPYGPADAPQPGDRAPDCADLTDPVATYPLRLLDILRGRTGHVLLLYAADTAALAKAAEAAAAAGVAELSSGSPGTSDGPDPRPGLQTIAVLAREAASTAPDTLDVPGYRDAAGEFARLYRPDGPTGFVVRPDGQLGARFPLAATAAALSGYFTALSAPA</sequence>
<dbReference type="GO" id="GO:0016709">
    <property type="term" value="F:oxidoreductase activity, acting on paired donors, with incorporation or reduction of molecular oxygen, NAD(P)H as one donor, and incorporation of one atom of oxygen"/>
    <property type="evidence" value="ECO:0007669"/>
    <property type="project" value="UniProtKB-ARBA"/>
</dbReference>
<gene>
    <name evidence="6" type="ORF">FB465_0092</name>
</gene>
<name>A0A561EI17_9ACTN</name>
<proteinExistence type="predicted"/>
<dbReference type="EMBL" id="VIVR01000001">
    <property type="protein sequence ID" value="TWE15213.1"/>
    <property type="molecule type" value="Genomic_DNA"/>
</dbReference>
<dbReference type="Gene3D" id="3.30.70.2450">
    <property type="match status" value="1"/>
</dbReference>
<dbReference type="PANTHER" id="PTHR43004">
    <property type="entry name" value="TRK SYSTEM POTASSIUM UPTAKE PROTEIN"/>
    <property type="match status" value="1"/>
</dbReference>
<dbReference type="RefSeq" id="WP_246192424.1">
    <property type="nucleotide sequence ID" value="NZ_BAAABR010000084.1"/>
</dbReference>
<feature type="region of interest" description="Disordered" evidence="4">
    <location>
        <begin position="402"/>
        <end position="422"/>
    </location>
</feature>
<dbReference type="PRINTS" id="PR00420">
    <property type="entry name" value="RNGMNOXGNASE"/>
</dbReference>
<evidence type="ECO:0000256" key="4">
    <source>
        <dbReference type="SAM" id="MobiDB-lite"/>
    </source>
</evidence>
<dbReference type="SUPFAM" id="SSF51905">
    <property type="entry name" value="FAD/NAD(P)-binding domain"/>
    <property type="match status" value="1"/>
</dbReference>
<protein>
    <submittedName>
        <fullName evidence="6">2-polyprenyl-6-methoxyphenol hydroxylase-like FAD-dependent oxidoreductase</fullName>
    </submittedName>
</protein>
<dbReference type="GO" id="GO:0071949">
    <property type="term" value="F:FAD binding"/>
    <property type="evidence" value="ECO:0007669"/>
    <property type="project" value="InterPro"/>
</dbReference>
<dbReference type="InterPro" id="IPR036188">
    <property type="entry name" value="FAD/NAD-bd_sf"/>
</dbReference>
<evidence type="ECO:0000259" key="5">
    <source>
        <dbReference type="Pfam" id="PF01494"/>
    </source>
</evidence>
<dbReference type="Pfam" id="PF01494">
    <property type="entry name" value="FAD_binding_3"/>
    <property type="match status" value="1"/>
</dbReference>
<keyword evidence="3" id="KW-0274">FAD</keyword>
<organism evidence="6 7">
    <name type="scientific">Kitasatospora atroaurantiaca</name>
    <dbReference type="NCBI Taxonomy" id="285545"/>
    <lineage>
        <taxon>Bacteria</taxon>
        <taxon>Bacillati</taxon>
        <taxon>Actinomycetota</taxon>
        <taxon>Actinomycetes</taxon>
        <taxon>Kitasatosporales</taxon>
        <taxon>Streptomycetaceae</taxon>
        <taxon>Kitasatospora</taxon>
    </lineage>
</organism>
<keyword evidence="7" id="KW-1185">Reference proteome</keyword>
<dbReference type="InterPro" id="IPR002938">
    <property type="entry name" value="FAD-bd"/>
</dbReference>
<dbReference type="AlphaFoldDB" id="A0A561EI17"/>
<comment type="cofactor">
    <cofactor evidence="1">
        <name>FAD</name>
        <dbReference type="ChEBI" id="CHEBI:57692"/>
    </cofactor>
</comment>
<dbReference type="Proteomes" id="UP000318416">
    <property type="component" value="Unassembled WGS sequence"/>
</dbReference>
<accession>A0A561EI17</accession>
<reference evidence="6 7" key="1">
    <citation type="submission" date="2019-06" db="EMBL/GenBank/DDBJ databases">
        <title>Sequencing the genomes of 1000 actinobacteria strains.</title>
        <authorList>
            <person name="Klenk H.-P."/>
        </authorList>
    </citation>
    <scope>NUCLEOTIDE SEQUENCE [LARGE SCALE GENOMIC DNA]</scope>
    <source>
        <strain evidence="6 7">DSM 41649</strain>
    </source>
</reference>